<sequence length="69" mass="8078">MHTPKPNLHQSHFILIINANTTIYHASLKILPFHSKLHPRLSSPHSLPLTHPSQRKMLYFKPKHPFQQP</sequence>
<proteinExistence type="evidence at transcript level"/>
<dbReference type="AlphaFoldDB" id="I3S0H8"/>
<feature type="compositionally biased region" description="Low complexity" evidence="1">
    <location>
        <begin position="42"/>
        <end position="52"/>
    </location>
</feature>
<evidence type="ECO:0000313" key="2">
    <source>
        <dbReference type="EMBL" id="AFK33770.1"/>
    </source>
</evidence>
<accession>I3S0H8</accession>
<feature type="region of interest" description="Disordered" evidence="1">
    <location>
        <begin position="42"/>
        <end position="69"/>
    </location>
</feature>
<protein>
    <submittedName>
        <fullName evidence="2">Uncharacterized protein</fullName>
    </submittedName>
</protein>
<reference evidence="2" key="1">
    <citation type="submission" date="2012-05" db="EMBL/GenBank/DDBJ databases">
        <authorList>
            <person name="Krishnakumar V."/>
            <person name="Cheung F."/>
            <person name="Xiao Y."/>
            <person name="Chan A."/>
            <person name="Moskal W.A."/>
            <person name="Town C.D."/>
        </authorList>
    </citation>
    <scope>NUCLEOTIDE SEQUENCE</scope>
</reference>
<organism evidence="2">
    <name type="scientific">Medicago truncatula</name>
    <name type="common">Barrel medic</name>
    <name type="synonym">Medicago tribuloides</name>
    <dbReference type="NCBI Taxonomy" id="3880"/>
    <lineage>
        <taxon>Eukaryota</taxon>
        <taxon>Viridiplantae</taxon>
        <taxon>Streptophyta</taxon>
        <taxon>Embryophyta</taxon>
        <taxon>Tracheophyta</taxon>
        <taxon>Spermatophyta</taxon>
        <taxon>Magnoliopsida</taxon>
        <taxon>eudicotyledons</taxon>
        <taxon>Gunneridae</taxon>
        <taxon>Pentapetalae</taxon>
        <taxon>rosids</taxon>
        <taxon>fabids</taxon>
        <taxon>Fabales</taxon>
        <taxon>Fabaceae</taxon>
        <taxon>Papilionoideae</taxon>
        <taxon>50 kb inversion clade</taxon>
        <taxon>NPAAA clade</taxon>
        <taxon>Hologalegina</taxon>
        <taxon>IRL clade</taxon>
        <taxon>Trifolieae</taxon>
        <taxon>Medicago</taxon>
    </lineage>
</organism>
<evidence type="ECO:0000256" key="1">
    <source>
        <dbReference type="SAM" id="MobiDB-lite"/>
    </source>
</evidence>
<dbReference type="EMBL" id="BT133975">
    <property type="protein sequence ID" value="AFK33770.1"/>
    <property type="molecule type" value="mRNA"/>
</dbReference>
<name>I3S0H8_MEDTR</name>